<dbReference type="PANTHER" id="PTHR37981:SF1">
    <property type="entry name" value="SGNH HYDROLASE-TYPE ESTERASE DOMAIN-CONTAINING PROTEIN"/>
    <property type="match status" value="1"/>
</dbReference>
<reference evidence="4" key="4">
    <citation type="submission" date="2014-09" db="EMBL/GenBank/DDBJ databases">
        <title>Maintaining two mating types: Structure of the mating type locus and its role in heterokaryosis in Podospora anserina.</title>
        <authorList>
            <person name="Grognet P."/>
            <person name="Bidard F."/>
            <person name="Kuchly C."/>
            <person name="Chan Ho Tong L."/>
            <person name="Coppin E."/>
            <person name="Ait Benkhali J."/>
            <person name="Couloux A."/>
            <person name="Wincker P."/>
            <person name="Debuchy R."/>
            <person name="Silar P."/>
        </authorList>
    </citation>
    <scope>NUCLEOTIDE SEQUENCE</scope>
</reference>
<dbReference type="OrthoDB" id="21678at2759"/>
<keyword evidence="2" id="KW-0812">Transmembrane</keyword>
<dbReference type="AlphaFoldDB" id="B2AWR2"/>
<dbReference type="VEuPathDB" id="FungiDB:PODANS_7_8025"/>
<dbReference type="GeneID" id="6191961"/>
<dbReference type="RefSeq" id="XP_001908163.1">
    <property type="nucleotide sequence ID" value="XM_001908128.1"/>
</dbReference>
<proteinExistence type="predicted"/>
<dbReference type="EMBL" id="CU633900">
    <property type="protein sequence ID" value="CAP68836.1"/>
    <property type="molecule type" value="Genomic_DNA"/>
</dbReference>
<dbReference type="GO" id="GO:0006629">
    <property type="term" value="P:lipid metabolic process"/>
    <property type="evidence" value="ECO:0007669"/>
    <property type="project" value="TreeGrafter"/>
</dbReference>
<evidence type="ECO:0000256" key="1">
    <source>
        <dbReference type="SAM" id="MobiDB-lite"/>
    </source>
</evidence>
<dbReference type="HOGENOM" id="CLU_039960_0_0_1"/>
<dbReference type="PANTHER" id="PTHR37981">
    <property type="entry name" value="LIPASE 2"/>
    <property type="match status" value="1"/>
</dbReference>
<feature type="compositionally biased region" description="Low complexity" evidence="1">
    <location>
        <begin position="104"/>
        <end position="119"/>
    </location>
</feature>
<dbReference type="Proteomes" id="UP000001197">
    <property type="component" value="Chromosome 7"/>
</dbReference>
<dbReference type="EMBL" id="FO904942">
    <property type="protein sequence ID" value="CDP32306.1"/>
    <property type="molecule type" value="Genomic_DNA"/>
</dbReference>
<evidence type="ECO:0000256" key="2">
    <source>
        <dbReference type="SAM" id="Phobius"/>
    </source>
</evidence>
<dbReference type="GO" id="GO:0016788">
    <property type="term" value="F:hydrolase activity, acting on ester bonds"/>
    <property type="evidence" value="ECO:0007669"/>
    <property type="project" value="InterPro"/>
</dbReference>
<dbReference type="Gene3D" id="3.40.50.1110">
    <property type="entry name" value="SGNH hydrolase"/>
    <property type="match status" value="1"/>
</dbReference>
<keyword evidence="5" id="KW-1185">Reference proteome</keyword>
<dbReference type="SUPFAM" id="SSF52266">
    <property type="entry name" value="SGNH hydrolase"/>
    <property type="match status" value="1"/>
</dbReference>
<reference evidence="3" key="2">
    <citation type="submission" date="2008-07" db="EMBL/GenBank/DDBJ databases">
        <authorList>
            <person name="Genoscope - CEA"/>
        </authorList>
    </citation>
    <scope>NUCLEOTIDE SEQUENCE</scope>
    <source>
        <strain evidence="3">S mat+</strain>
    </source>
</reference>
<evidence type="ECO:0000313" key="3">
    <source>
        <dbReference type="EMBL" id="CAP68836.1"/>
    </source>
</evidence>
<evidence type="ECO:0000313" key="5">
    <source>
        <dbReference type="Proteomes" id="UP000001197"/>
    </source>
</evidence>
<evidence type="ECO:0000313" key="4">
    <source>
        <dbReference type="EMBL" id="CDP32306.1"/>
    </source>
</evidence>
<dbReference type="InParanoid" id="B2AWR2"/>
<protein>
    <submittedName>
        <fullName evidence="3">Podospora anserina S mat+ genomic DNA chromosome 7, supercontig 1</fullName>
    </submittedName>
</protein>
<reference evidence="3 5" key="1">
    <citation type="journal article" date="2008" name="Genome Biol.">
        <title>The genome sequence of the model ascomycete fungus Podospora anserina.</title>
        <authorList>
            <person name="Espagne E."/>
            <person name="Lespinet O."/>
            <person name="Malagnac F."/>
            <person name="Da Silva C."/>
            <person name="Jaillon O."/>
            <person name="Porcel B.M."/>
            <person name="Couloux A."/>
            <person name="Aury J.-M."/>
            <person name="Segurens B."/>
            <person name="Poulain J."/>
            <person name="Anthouard V."/>
            <person name="Grossetete S."/>
            <person name="Khalili H."/>
            <person name="Coppin E."/>
            <person name="Dequard-Chablat M."/>
            <person name="Picard M."/>
            <person name="Contamine V."/>
            <person name="Arnaise S."/>
            <person name="Bourdais A."/>
            <person name="Berteaux-Lecellier V."/>
            <person name="Gautheret D."/>
            <person name="de Vries R.P."/>
            <person name="Battaglia E."/>
            <person name="Coutinho P.M."/>
            <person name="Danchin E.G.J."/>
            <person name="Henrissat B."/>
            <person name="El Khoury R."/>
            <person name="Sainsard-Chanet A."/>
            <person name="Boivin A."/>
            <person name="Pinan-Lucarre B."/>
            <person name="Sellem C.H."/>
            <person name="Debuchy R."/>
            <person name="Wincker P."/>
            <person name="Weissenbach J."/>
            <person name="Silar P."/>
        </authorList>
    </citation>
    <scope>NUCLEOTIDE SEQUENCE [LARGE SCALE GENOMIC DNA]</scope>
    <source>
        <strain evidence="5">S / ATCC MYA-4624 / DSM 980 / FGSC 10383</strain>
        <strain evidence="3">S mat+</strain>
    </source>
</reference>
<dbReference type="InterPro" id="IPR036514">
    <property type="entry name" value="SGNH_hydro_sf"/>
</dbReference>
<feature type="transmembrane region" description="Helical" evidence="2">
    <location>
        <begin position="67"/>
        <end position="87"/>
    </location>
</feature>
<keyword evidence="2" id="KW-1133">Transmembrane helix</keyword>
<keyword evidence="2" id="KW-0472">Membrane</keyword>
<dbReference type="KEGG" id="pan:PODANSg5198"/>
<accession>B2AWR2</accession>
<dbReference type="eggNOG" id="ENOG502QVBV">
    <property type="taxonomic scope" value="Eukaryota"/>
</dbReference>
<gene>
    <name evidence="3" type="ORF">PODANS_7_8025</name>
</gene>
<organism evidence="3">
    <name type="scientific">Podospora anserina (strain S / ATCC MYA-4624 / DSM 980 / FGSC 10383)</name>
    <name type="common">Pleurage anserina</name>
    <dbReference type="NCBI Taxonomy" id="515849"/>
    <lineage>
        <taxon>Eukaryota</taxon>
        <taxon>Fungi</taxon>
        <taxon>Dikarya</taxon>
        <taxon>Ascomycota</taxon>
        <taxon>Pezizomycotina</taxon>
        <taxon>Sordariomycetes</taxon>
        <taxon>Sordariomycetidae</taxon>
        <taxon>Sordariales</taxon>
        <taxon>Podosporaceae</taxon>
        <taxon>Podospora</taxon>
        <taxon>Podospora anserina</taxon>
    </lineage>
</organism>
<name>B2AWR2_PODAN</name>
<dbReference type="InterPro" id="IPR037460">
    <property type="entry name" value="SEST-like"/>
</dbReference>
<reference evidence="5" key="3">
    <citation type="journal article" date="2014" name="Genetics">
        <title>Maintaining two mating types: Structure of the mating type locus and its role in heterokaryosis in Podospora anserina.</title>
        <authorList>
            <person name="Grognet P."/>
            <person name="Bidard F."/>
            <person name="Kuchly C."/>
            <person name="Tong L.C.H."/>
            <person name="Coppin E."/>
            <person name="Benkhali J.A."/>
            <person name="Couloux A."/>
            <person name="Wincker P."/>
            <person name="Debuchy R."/>
            <person name="Silar P."/>
        </authorList>
    </citation>
    <scope>GENOME REANNOTATION</scope>
    <source>
        <strain evidence="5">S / ATCC MYA-4624 / DSM 980 / FGSC 10383</strain>
    </source>
</reference>
<feature type="region of interest" description="Disordered" evidence="1">
    <location>
        <begin position="91"/>
        <end position="127"/>
    </location>
</feature>
<dbReference type="CDD" id="cd01823">
    <property type="entry name" value="SEST_like"/>
    <property type="match status" value="1"/>
</dbReference>
<sequence length="519" mass="57670">MRRSGWIAKCEGGLVDHLGILCDKERKAASFSPRKRDLYAPIAYQTDCSDLLQHHHTATMLTTTTPILLLLLLLLLLLPTLTSALTLSEPFKPPDNHHHQHVLSTTTTTTTSNNNNNNNQNPPPIPGFISLGDSYSAGIGTRPDLPSPSPPCRQGLGAYPHLLASSLNHTTSHQHQWLSCTGATTNDILSSLPPSPSTSQIDAFNLTSPTFATLSISGNDLDFFSLLNACIFRFYGPFSPSSCDSALKTVSSILLNDQKLRLRIRLLLLEILNKIPWERHPSFFITVTGYARFFNENTTACDDVSFGIWDVSHTAAAAKLTRDIRGKMNDLVLKANDLIRGMIEEVNASFSGSGKRKKVVFVDHDSLFDGHRFCEPGVAKEPDYERRETWFFLPGGGDVDGEGRVYTSLREENEEGVGYYYLDPERCWEEAAERGDWGEKAVCLMAKAKREDPGLRLRVHYRRGVEKGEGVWKGWTTTTTTTTTKPGDSMRLTPTYYGKTFHPVSNSLHTSLLTLSRHG</sequence>